<reference evidence="2 3" key="1">
    <citation type="submission" date="2015-09" db="EMBL/GenBank/DDBJ databases">
        <title>Atta colombica WGS genome.</title>
        <authorList>
            <person name="Nygaard S."/>
            <person name="Hu H."/>
            <person name="Boomsma J."/>
            <person name="Zhang G."/>
        </authorList>
    </citation>
    <scope>NUCLEOTIDE SEQUENCE [LARGE SCALE GENOMIC DNA]</scope>
    <source>
        <strain evidence="2">Treedump-2</strain>
        <tissue evidence="2">Whole body</tissue>
    </source>
</reference>
<name>A0A151I214_9HYME</name>
<keyword evidence="3" id="KW-1185">Reference proteome</keyword>
<protein>
    <submittedName>
        <fullName evidence="2">Uncharacterized protein</fullName>
    </submittedName>
</protein>
<proteinExistence type="predicted"/>
<gene>
    <name evidence="2" type="ORF">ALC53_08661</name>
</gene>
<evidence type="ECO:0000313" key="3">
    <source>
        <dbReference type="Proteomes" id="UP000078540"/>
    </source>
</evidence>
<sequence>MVDNAYLLRRRGAFSVAINFSGGDSRTSWYILPGKVTSKGPPDPSGVAPSESHLNRMTNELTDTRATKSTDAEGSRRDAALTIIGVDPAVAGYLAPSLLVPVTTTPGCVVRLRGAMQVRGLFPNLKTWFGGKKFSSNEEVVIVAVNEYFADFETAYFK</sequence>
<accession>A0A151I214</accession>
<evidence type="ECO:0000256" key="1">
    <source>
        <dbReference type="SAM" id="MobiDB-lite"/>
    </source>
</evidence>
<dbReference type="EMBL" id="KQ976551">
    <property type="protein sequence ID" value="KYM80848.1"/>
    <property type="molecule type" value="Genomic_DNA"/>
</dbReference>
<feature type="compositionally biased region" description="Basic and acidic residues" evidence="1">
    <location>
        <begin position="62"/>
        <end position="72"/>
    </location>
</feature>
<evidence type="ECO:0000313" key="2">
    <source>
        <dbReference type="EMBL" id="KYM80848.1"/>
    </source>
</evidence>
<dbReference type="Proteomes" id="UP000078540">
    <property type="component" value="Unassembled WGS sequence"/>
</dbReference>
<organism evidence="2 3">
    <name type="scientific">Atta colombica</name>
    <dbReference type="NCBI Taxonomy" id="520822"/>
    <lineage>
        <taxon>Eukaryota</taxon>
        <taxon>Metazoa</taxon>
        <taxon>Ecdysozoa</taxon>
        <taxon>Arthropoda</taxon>
        <taxon>Hexapoda</taxon>
        <taxon>Insecta</taxon>
        <taxon>Pterygota</taxon>
        <taxon>Neoptera</taxon>
        <taxon>Endopterygota</taxon>
        <taxon>Hymenoptera</taxon>
        <taxon>Apocrita</taxon>
        <taxon>Aculeata</taxon>
        <taxon>Formicoidea</taxon>
        <taxon>Formicidae</taxon>
        <taxon>Myrmicinae</taxon>
        <taxon>Atta</taxon>
    </lineage>
</organism>
<feature type="region of interest" description="Disordered" evidence="1">
    <location>
        <begin position="39"/>
        <end position="72"/>
    </location>
</feature>
<dbReference type="AlphaFoldDB" id="A0A151I214"/>